<comment type="caution">
    <text evidence="5">The sequence shown here is derived from an EMBL/GenBank/DDBJ whole genome shotgun (WGS) entry which is preliminary data.</text>
</comment>
<accession>A0AA41S3E4</accession>
<gene>
    <name evidence="5" type="ORF">MKW94_023176</name>
</gene>
<dbReference type="Pfam" id="PF05266">
    <property type="entry name" value="DUF724"/>
    <property type="match status" value="1"/>
</dbReference>
<keyword evidence="1" id="KW-0813">Transport</keyword>
<evidence type="ECO:0000313" key="5">
    <source>
        <dbReference type="EMBL" id="MCL7029457.1"/>
    </source>
</evidence>
<dbReference type="InterPro" id="IPR007930">
    <property type="entry name" value="DUF724"/>
</dbReference>
<feature type="coiled-coil region" evidence="3">
    <location>
        <begin position="143"/>
        <end position="187"/>
    </location>
</feature>
<feature type="region of interest" description="Disordered" evidence="4">
    <location>
        <begin position="1"/>
        <end position="22"/>
    </location>
</feature>
<organism evidence="5 6">
    <name type="scientific">Papaver nudicaule</name>
    <name type="common">Iceland poppy</name>
    <dbReference type="NCBI Taxonomy" id="74823"/>
    <lineage>
        <taxon>Eukaryota</taxon>
        <taxon>Viridiplantae</taxon>
        <taxon>Streptophyta</taxon>
        <taxon>Embryophyta</taxon>
        <taxon>Tracheophyta</taxon>
        <taxon>Spermatophyta</taxon>
        <taxon>Magnoliopsida</taxon>
        <taxon>Ranunculales</taxon>
        <taxon>Papaveraceae</taxon>
        <taxon>Papaveroideae</taxon>
        <taxon>Papaver</taxon>
    </lineage>
</organism>
<feature type="compositionally biased region" description="Basic residues" evidence="4">
    <location>
        <begin position="11"/>
        <end position="21"/>
    </location>
</feature>
<keyword evidence="2" id="KW-0341">Growth regulation</keyword>
<reference evidence="5" key="1">
    <citation type="submission" date="2022-03" db="EMBL/GenBank/DDBJ databases">
        <title>A functionally conserved STORR gene fusion in Papaver species that diverged 16.8 million years ago.</title>
        <authorList>
            <person name="Catania T."/>
        </authorList>
    </citation>
    <scope>NUCLEOTIDE SEQUENCE</scope>
    <source>
        <strain evidence="5">S-191538</strain>
    </source>
</reference>
<dbReference type="Proteomes" id="UP001177140">
    <property type="component" value="Unassembled WGS sequence"/>
</dbReference>
<evidence type="ECO:0000256" key="4">
    <source>
        <dbReference type="SAM" id="MobiDB-lite"/>
    </source>
</evidence>
<dbReference type="EMBL" id="JAJJMA010090438">
    <property type="protein sequence ID" value="MCL7029457.1"/>
    <property type="molecule type" value="Genomic_DNA"/>
</dbReference>
<sequence>KKTTDSSSSSPRKKSTGHHHGSLCLNDEYRNLREHLFRAMPQNPHYKPLDKYCVSVRDGIKVGLDVVFINLAQKFANLKSSVELLSDVQEYIAQLSELDDMGYDCTKLWQRFDALRSFSEQEQAARLKLEEITSKRRDKEVKATLTHTRISELEAELKRLKDASKTQEEEIEALKATERNYAREEEKILQEFRSAATAPW</sequence>
<evidence type="ECO:0000256" key="3">
    <source>
        <dbReference type="SAM" id="Coils"/>
    </source>
</evidence>
<feature type="non-terminal residue" evidence="5">
    <location>
        <position position="1"/>
    </location>
</feature>
<evidence type="ECO:0000256" key="1">
    <source>
        <dbReference type="ARBA" id="ARBA00022448"/>
    </source>
</evidence>
<evidence type="ECO:0000256" key="2">
    <source>
        <dbReference type="ARBA" id="ARBA00022604"/>
    </source>
</evidence>
<proteinExistence type="predicted"/>
<name>A0AA41S3E4_PAPNU</name>
<dbReference type="AlphaFoldDB" id="A0AA41S3E4"/>
<evidence type="ECO:0000313" key="6">
    <source>
        <dbReference type="Proteomes" id="UP001177140"/>
    </source>
</evidence>
<protein>
    <submittedName>
        <fullName evidence="5">Uncharacterized protein</fullName>
    </submittedName>
</protein>
<keyword evidence="3" id="KW-0175">Coiled coil</keyword>
<feature type="compositionally biased region" description="Low complexity" evidence="4">
    <location>
        <begin position="1"/>
        <end position="10"/>
    </location>
</feature>
<keyword evidence="6" id="KW-1185">Reference proteome</keyword>